<reference evidence="1" key="2">
    <citation type="submission" date="2015-06" db="UniProtKB">
        <authorList>
            <consortium name="EnsemblPlants"/>
        </authorList>
    </citation>
    <scope>IDENTIFICATION</scope>
    <source>
        <strain evidence="1">DM1-3 516 R44</strain>
    </source>
</reference>
<organism evidence="1 2">
    <name type="scientific">Solanum tuberosum</name>
    <name type="common">Potato</name>
    <dbReference type="NCBI Taxonomy" id="4113"/>
    <lineage>
        <taxon>Eukaryota</taxon>
        <taxon>Viridiplantae</taxon>
        <taxon>Streptophyta</taxon>
        <taxon>Embryophyta</taxon>
        <taxon>Tracheophyta</taxon>
        <taxon>Spermatophyta</taxon>
        <taxon>Magnoliopsida</taxon>
        <taxon>eudicotyledons</taxon>
        <taxon>Gunneridae</taxon>
        <taxon>Pentapetalae</taxon>
        <taxon>asterids</taxon>
        <taxon>lamiids</taxon>
        <taxon>Solanales</taxon>
        <taxon>Solanaceae</taxon>
        <taxon>Solanoideae</taxon>
        <taxon>Solaneae</taxon>
        <taxon>Solanum</taxon>
    </lineage>
</organism>
<dbReference type="OMA" id="HINKHHI"/>
<dbReference type="EnsemblPlants" id="PGSC0003DMT400041059">
    <property type="protein sequence ID" value="PGSC0003DMT400041059"/>
    <property type="gene ID" value="PGSC0003DMG400015885"/>
</dbReference>
<dbReference type="AlphaFoldDB" id="M1BAU9"/>
<dbReference type="HOGENOM" id="CLU_2692605_0_0_1"/>
<evidence type="ECO:0000313" key="1">
    <source>
        <dbReference type="EnsemblPlants" id="PGSC0003DMT400041059"/>
    </source>
</evidence>
<keyword evidence="2" id="KW-1185">Reference proteome</keyword>
<dbReference type="Proteomes" id="UP000011115">
    <property type="component" value="Unassembled WGS sequence"/>
</dbReference>
<reference evidence="2" key="1">
    <citation type="journal article" date="2011" name="Nature">
        <title>Genome sequence and analysis of the tuber crop potato.</title>
        <authorList>
            <consortium name="The Potato Genome Sequencing Consortium"/>
        </authorList>
    </citation>
    <scope>NUCLEOTIDE SEQUENCE [LARGE SCALE GENOMIC DNA]</scope>
    <source>
        <strain evidence="2">cv. DM1-3 516 R44</strain>
    </source>
</reference>
<protein>
    <submittedName>
        <fullName evidence="1">Sn-2 protein</fullName>
    </submittedName>
</protein>
<dbReference type="InParanoid" id="M1BAU9"/>
<dbReference type="PaxDb" id="4113-PGSC0003DMT400041059"/>
<sequence length="74" mass="8372">MDVRRKLIASMEVKCGGHSIFDILHINKHHIPIISRVINQFEIHKGEIVKINLIVSLNNNEDTTLSLSLSLSIN</sequence>
<proteinExistence type="predicted"/>
<dbReference type="Gramene" id="PGSC0003DMT400041059">
    <property type="protein sequence ID" value="PGSC0003DMT400041059"/>
    <property type="gene ID" value="PGSC0003DMG400015885"/>
</dbReference>
<name>M1BAU9_SOLTU</name>
<accession>M1BAU9</accession>
<evidence type="ECO:0000313" key="2">
    <source>
        <dbReference type="Proteomes" id="UP000011115"/>
    </source>
</evidence>